<evidence type="ECO:0000313" key="3">
    <source>
        <dbReference type="Proteomes" id="UP000646827"/>
    </source>
</evidence>
<gene>
    <name evidence="2" type="ORF">INT45_002066</name>
</gene>
<name>A0A8H7VT52_9FUNG</name>
<dbReference type="AlphaFoldDB" id="A0A8H7VT52"/>
<proteinExistence type="predicted"/>
<protein>
    <submittedName>
        <fullName evidence="2">Uncharacterized protein</fullName>
    </submittedName>
</protein>
<keyword evidence="3" id="KW-1185">Reference proteome</keyword>
<evidence type="ECO:0000256" key="1">
    <source>
        <dbReference type="SAM" id="MobiDB-lite"/>
    </source>
</evidence>
<accession>A0A8H7VT52</accession>
<dbReference type="EMBL" id="JAEPRB010000004">
    <property type="protein sequence ID" value="KAG2227828.1"/>
    <property type="molecule type" value="Genomic_DNA"/>
</dbReference>
<organism evidence="2 3">
    <name type="scientific">Circinella minor</name>
    <dbReference type="NCBI Taxonomy" id="1195481"/>
    <lineage>
        <taxon>Eukaryota</taxon>
        <taxon>Fungi</taxon>
        <taxon>Fungi incertae sedis</taxon>
        <taxon>Mucoromycota</taxon>
        <taxon>Mucoromycotina</taxon>
        <taxon>Mucoromycetes</taxon>
        <taxon>Mucorales</taxon>
        <taxon>Lichtheimiaceae</taxon>
        <taxon>Circinella</taxon>
    </lineage>
</organism>
<evidence type="ECO:0000313" key="2">
    <source>
        <dbReference type="EMBL" id="KAG2227828.1"/>
    </source>
</evidence>
<reference evidence="2 3" key="1">
    <citation type="submission" date="2020-12" db="EMBL/GenBank/DDBJ databases">
        <title>Metabolic potential, ecology and presence of endohyphal bacteria is reflected in genomic diversity of Mucoromycotina.</title>
        <authorList>
            <person name="Muszewska A."/>
            <person name="Okrasinska A."/>
            <person name="Steczkiewicz K."/>
            <person name="Drgas O."/>
            <person name="Orlowska M."/>
            <person name="Perlinska-Lenart U."/>
            <person name="Aleksandrzak-Piekarczyk T."/>
            <person name="Szatraj K."/>
            <person name="Zielenkiewicz U."/>
            <person name="Pilsyk S."/>
            <person name="Malc E."/>
            <person name="Mieczkowski P."/>
            <person name="Kruszewska J.S."/>
            <person name="Biernat P."/>
            <person name="Pawlowska J."/>
        </authorList>
    </citation>
    <scope>NUCLEOTIDE SEQUENCE [LARGE SCALE GENOMIC DNA]</scope>
    <source>
        <strain evidence="2 3">CBS 142.35</strain>
    </source>
</reference>
<comment type="caution">
    <text evidence="2">The sequence shown here is derived from an EMBL/GenBank/DDBJ whole genome shotgun (WGS) entry which is preliminary data.</text>
</comment>
<feature type="compositionally biased region" description="Polar residues" evidence="1">
    <location>
        <begin position="84"/>
        <end position="93"/>
    </location>
</feature>
<feature type="region of interest" description="Disordered" evidence="1">
    <location>
        <begin position="84"/>
        <end position="114"/>
    </location>
</feature>
<dbReference type="Proteomes" id="UP000646827">
    <property type="component" value="Unassembled WGS sequence"/>
</dbReference>
<sequence>MNLHVQFKNMVDPELYSINQHLEKYRIITFCQSRPIAIVHHLQNDNNENVKLTKEHVMEFIRDYGPGIEEDDVETTTKELQRYTGPQTTVIKDSNNKKLPRWRKMDRKDKEKKY</sequence>